<evidence type="ECO:0000256" key="2">
    <source>
        <dbReference type="ARBA" id="ARBA00022490"/>
    </source>
</evidence>
<name>A0ABS4XRJ8_GLUPR</name>
<dbReference type="InterPro" id="IPR051271">
    <property type="entry name" value="2C-system_Tx_regulators"/>
</dbReference>
<dbReference type="InterPro" id="IPR048714">
    <property type="entry name" value="DpiA-like_HTH"/>
</dbReference>
<dbReference type="Proteomes" id="UP001195422">
    <property type="component" value="Unassembled WGS sequence"/>
</dbReference>
<evidence type="ECO:0000256" key="11">
    <source>
        <dbReference type="SAM" id="MobiDB-lite"/>
    </source>
</evidence>
<sequence>MAHRIREEPMGQMHAENTPDAATPPALRVLVVDDEPDTAAAHAVYVNRIEGFTAAAVAGNGQQALALLAAAQQDGAPFDLVLLDMTLPDLHGIDVAKRMRGRGLTTDIIAITAVRDLAVVRSAVATGITQYLIKPFTFAVFAEKLENHRRFIASMRSTGPDASQAALDTAFSALRTASASTTLPKGLIPETLAQISEHLNASPGTAFSATELAEQLGMSRVTARRYLEHLAESRAAVKQPRHGTRGRPEYEYRAASPAAGR</sequence>
<dbReference type="InterPro" id="IPR024187">
    <property type="entry name" value="Sig_transdc_resp-reg_cit/mal"/>
</dbReference>
<dbReference type="SUPFAM" id="SSF52172">
    <property type="entry name" value="CheY-like"/>
    <property type="match status" value="1"/>
</dbReference>
<protein>
    <recommendedName>
        <fullName evidence="9">Transcriptional regulatory protein</fullName>
    </recommendedName>
</protein>
<evidence type="ECO:0000256" key="1">
    <source>
        <dbReference type="ARBA" id="ARBA00004496"/>
    </source>
</evidence>
<evidence type="ECO:0000256" key="7">
    <source>
        <dbReference type="ARBA" id="ARBA00023159"/>
    </source>
</evidence>
<dbReference type="InterPro" id="IPR036390">
    <property type="entry name" value="WH_DNA-bd_sf"/>
</dbReference>
<dbReference type="EMBL" id="JAGIOJ010000001">
    <property type="protein sequence ID" value="MBP2399134.1"/>
    <property type="molecule type" value="Genomic_DNA"/>
</dbReference>
<evidence type="ECO:0000256" key="4">
    <source>
        <dbReference type="ARBA" id="ARBA00023012"/>
    </source>
</evidence>
<dbReference type="PANTHER" id="PTHR45526">
    <property type="entry name" value="TRANSCRIPTIONAL REGULATORY PROTEIN DPIA"/>
    <property type="match status" value="1"/>
</dbReference>
<evidence type="ECO:0000256" key="8">
    <source>
        <dbReference type="ARBA" id="ARBA00023163"/>
    </source>
</evidence>
<dbReference type="Gene3D" id="1.10.10.10">
    <property type="entry name" value="Winged helix-like DNA-binding domain superfamily/Winged helix DNA-binding domain"/>
    <property type="match status" value="1"/>
</dbReference>
<organism evidence="13 14">
    <name type="scientific">Glutamicibacter protophormiae</name>
    <name type="common">Brevibacterium protophormiae</name>
    <dbReference type="NCBI Taxonomy" id="37930"/>
    <lineage>
        <taxon>Bacteria</taxon>
        <taxon>Bacillati</taxon>
        <taxon>Actinomycetota</taxon>
        <taxon>Actinomycetes</taxon>
        <taxon>Micrococcales</taxon>
        <taxon>Micrococcaceae</taxon>
        <taxon>Glutamicibacter</taxon>
    </lineage>
</organism>
<dbReference type="InterPro" id="IPR036388">
    <property type="entry name" value="WH-like_DNA-bd_sf"/>
</dbReference>
<dbReference type="Gene3D" id="3.40.50.2300">
    <property type="match status" value="1"/>
</dbReference>
<feature type="domain" description="Response regulatory" evidence="12">
    <location>
        <begin position="28"/>
        <end position="149"/>
    </location>
</feature>
<keyword evidence="2 9" id="KW-0963">Cytoplasm</keyword>
<keyword evidence="7 9" id="KW-0010">Activator</keyword>
<evidence type="ECO:0000256" key="10">
    <source>
        <dbReference type="PROSITE-ProRule" id="PRU00169"/>
    </source>
</evidence>
<evidence type="ECO:0000256" key="6">
    <source>
        <dbReference type="ARBA" id="ARBA00023125"/>
    </source>
</evidence>
<evidence type="ECO:0000313" key="14">
    <source>
        <dbReference type="Proteomes" id="UP001195422"/>
    </source>
</evidence>
<comment type="caution">
    <text evidence="13">The sequence shown here is derived from an EMBL/GenBank/DDBJ whole genome shotgun (WGS) entry which is preliminary data.</text>
</comment>
<dbReference type="PIRSF" id="PIRSF006171">
    <property type="entry name" value="RR_citrat_malat"/>
    <property type="match status" value="1"/>
</dbReference>
<feature type="region of interest" description="Disordered" evidence="11">
    <location>
        <begin position="234"/>
        <end position="261"/>
    </location>
</feature>
<dbReference type="PANTHER" id="PTHR45526:SF1">
    <property type="entry name" value="TRANSCRIPTIONAL REGULATORY PROTEIN DCUR-RELATED"/>
    <property type="match status" value="1"/>
</dbReference>
<keyword evidence="3 10" id="KW-0597">Phosphoprotein</keyword>
<dbReference type="Pfam" id="PF00072">
    <property type="entry name" value="Response_reg"/>
    <property type="match status" value="1"/>
</dbReference>
<keyword evidence="14" id="KW-1185">Reference proteome</keyword>
<keyword evidence="8 9" id="KW-0804">Transcription</keyword>
<feature type="modified residue" description="4-aspartylphosphate" evidence="10">
    <location>
        <position position="84"/>
    </location>
</feature>
<keyword evidence="6 9" id="KW-0238">DNA-binding</keyword>
<feature type="region of interest" description="Disordered" evidence="11">
    <location>
        <begin position="1"/>
        <end position="22"/>
    </location>
</feature>
<dbReference type="SUPFAM" id="SSF46785">
    <property type="entry name" value="Winged helix' DNA-binding domain"/>
    <property type="match status" value="1"/>
</dbReference>
<gene>
    <name evidence="13" type="ORF">JOF39_002215</name>
</gene>
<evidence type="ECO:0000259" key="12">
    <source>
        <dbReference type="PROSITE" id="PS50110"/>
    </source>
</evidence>
<dbReference type="InterPro" id="IPR011006">
    <property type="entry name" value="CheY-like_superfamily"/>
</dbReference>
<dbReference type="SMART" id="SM00448">
    <property type="entry name" value="REC"/>
    <property type="match status" value="1"/>
</dbReference>
<evidence type="ECO:0000313" key="13">
    <source>
        <dbReference type="EMBL" id="MBP2399134.1"/>
    </source>
</evidence>
<reference evidence="13 14" key="1">
    <citation type="submission" date="2021-03" db="EMBL/GenBank/DDBJ databases">
        <title>Sequencing the genomes of 1000 actinobacteria strains.</title>
        <authorList>
            <person name="Klenk H.-P."/>
        </authorList>
    </citation>
    <scope>NUCLEOTIDE SEQUENCE [LARGE SCALE GENOMIC DNA]</scope>
    <source>
        <strain evidence="13 14">DSM 20168</strain>
    </source>
</reference>
<comment type="subcellular location">
    <subcellularLocation>
        <location evidence="1 9">Cytoplasm</location>
    </subcellularLocation>
</comment>
<dbReference type="InterPro" id="IPR001789">
    <property type="entry name" value="Sig_transdc_resp-reg_receiver"/>
</dbReference>
<dbReference type="PROSITE" id="PS50110">
    <property type="entry name" value="RESPONSE_REGULATORY"/>
    <property type="match status" value="1"/>
</dbReference>
<proteinExistence type="predicted"/>
<evidence type="ECO:0000256" key="3">
    <source>
        <dbReference type="ARBA" id="ARBA00022553"/>
    </source>
</evidence>
<keyword evidence="5 9" id="KW-0805">Transcription regulation</keyword>
<accession>A0ABS4XRJ8</accession>
<keyword evidence="4 9" id="KW-0902">Two-component regulatory system</keyword>
<dbReference type="Pfam" id="PF20714">
    <property type="entry name" value="HTH_64"/>
    <property type="match status" value="1"/>
</dbReference>
<evidence type="ECO:0000256" key="9">
    <source>
        <dbReference type="PIRNR" id="PIRNR006171"/>
    </source>
</evidence>
<evidence type="ECO:0000256" key="5">
    <source>
        <dbReference type="ARBA" id="ARBA00023015"/>
    </source>
</evidence>